<dbReference type="InterPro" id="IPR022140">
    <property type="entry name" value="Kinesin-like_KIF1-typ"/>
</dbReference>
<dbReference type="InterPro" id="IPR019821">
    <property type="entry name" value="Kinesin_motor_CS"/>
</dbReference>
<dbReference type="InterPro" id="IPR022164">
    <property type="entry name" value="Kinesin-like"/>
</dbReference>
<comment type="catalytic activity">
    <reaction evidence="16">
        <text>ATP + H2O + a kinesin associated with a microtubule at position (n) = ADP + phosphate a kinesin associated with a microtubule at position (n+1, toward the plus end).</text>
        <dbReference type="EC" id="5.6.1.3"/>
    </reaction>
</comment>
<accession>A0A2K5I825</accession>
<dbReference type="InterPro" id="IPR001752">
    <property type="entry name" value="Kinesin_motor_dom"/>
</dbReference>
<dbReference type="EC" id="5.6.1.3" evidence="17"/>
<dbReference type="Gene3D" id="2.30.29.30">
    <property type="entry name" value="Pleckstrin-homology domain (PH domain)/Phosphotyrosine-binding domain (PTB)"/>
    <property type="match status" value="1"/>
</dbReference>
<dbReference type="InterPro" id="IPR036961">
    <property type="entry name" value="Kinesin_motor_dom_sf"/>
</dbReference>
<feature type="binding site" evidence="18">
    <location>
        <begin position="97"/>
        <end position="104"/>
    </location>
    <ligand>
        <name>ATP</name>
        <dbReference type="ChEBI" id="CHEBI:30616"/>
    </ligand>
</feature>
<evidence type="ECO:0000256" key="14">
    <source>
        <dbReference type="ARBA" id="ARBA00023329"/>
    </source>
</evidence>
<evidence type="ECO:0000313" key="25">
    <source>
        <dbReference type="Proteomes" id="UP000233080"/>
    </source>
</evidence>
<dbReference type="CDD" id="cd01233">
    <property type="entry name" value="PH_KIFIA_KIFIB"/>
    <property type="match status" value="1"/>
</dbReference>
<dbReference type="InterPro" id="IPR008984">
    <property type="entry name" value="SMAD_FHA_dom_sf"/>
</dbReference>
<reference evidence="24" key="1">
    <citation type="submission" date="2025-08" db="UniProtKB">
        <authorList>
            <consortium name="Ensembl"/>
        </authorList>
    </citation>
    <scope>IDENTIFICATION</scope>
</reference>
<keyword evidence="25" id="KW-1185">Reference proteome</keyword>
<dbReference type="CDD" id="cd01365">
    <property type="entry name" value="KISc_KIF1A_KIF1B"/>
    <property type="match status" value="1"/>
</dbReference>
<comment type="subcellular location">
    <subcellularLocation>
        <location evidence="1">Cytoplasm</location>
        <location evidence="1">Cytoskeleton</location>
    </subcellularLocation>
    <subcellularLocation>
        <location evidence="2">Cytoplasmic vesicle</location>
        <location evidence="2">Secretory vesicle membrane</location>
    </subcellularLocation>
    <subcellularLocation>
        <location evidence="15">Synapse</location>
    </subcellularLocation>
</comment>
<sequence>MAGASVKVAVRVRPFNSREMSRDSKCIIQMSGSTTTIVNPKQPKETPKSFSFDYSYWSHTSPEDINYASQKQVYRDIGEEMLQHAFEGYNVCIFAYGQTGAGKSYTMMGKQEKDQQGIIPQLCEDLFSRINDTTNDNLSYSVEVSYMEIYCERVRDLLNPKNKGNLRVREHPLLGPYVEDLSKLAVTSYNDIQDLMDSGNKARTVAATNMNETSSRSHAVFNIIFTQKRHDAETNITTEKVSKISLVDLAGSERADSTGAKGTRLKEGANINKSLTTLGKVISALAEMVSGPNKKKKKTDFIPYRDSVLTWLLRENLGGNSRTAMVAALSPADINYDETLSTLRYADRAKQIRCNAVINEDPNNKLIRELKDEVTRLRDLLYAQGLGDITDTNTVPGGPKLTNALVGMSPSSSLSALSSRAASVSSLHERILFAPGSEEAIERLKETEKIIAELNETWEEKLRRTEAIRMEREALLAEMGVAMREDGGTLGVFSPKKTPHLVNLNEDPLMSECLLYYIKDGITRVGREDGERRQDIVLSGHFIKEEHCVFRSDSRGGSEAVVTLEPCEGADTYVNGKKVTEPSVLRSGNRIIMGKSHVFRFNHPEQARQERERTPCAETPAEPVDWAFAQRELLEKQGIDMKQEMEQRLQELEDQYRREREEATYLLEQQRLDYESKLEALQKQMDSRYYPEVNEEEEEPEDEVQWTERECELALWAFRKWKWYQFTSLRDLLWGNAIFLKEANAISVELKKKVQFQFVLLTDTLYSPLPPDLLPPEAAKDRETRPFPRTIVAVEVQDQKNGATHYWTLEKLRQRLDLMREMYDRAAEVPSSVIEDCDNVVTGGDPFYDRFPWFRLVGRAFVYLSNLLYPVPLVHRVAIVSEKGEVKGFLRVAVQAISADEEAPDYGSGVRQSGTAKISFDDQHFEKFQSESCPVVGMSRSGTSQEELRIVEGQGQGADVGPSADEVNNNTCSAVPPEGLHLDSSEKAALDGPLDTALDHLRLGSTFTFRVTVLQASSISAEYADIFCQFNFIHRHDEAFSTEPLKNTGRGPPLGFYHVQNIAVEVTKSFIEYIKSQPIVFEVFGHYQQHPFPPLCKDVLSPLRPSRRHFPRVMPLSKPVPATKLSTLTRPCPGPCHCKYDLLVYFEICELEANGDYIPAVVDHRGGMPCMGTFLLHQGIQRRITVTLLHETGSHIRWKEVRELVVGRIRNTPETDESLIDPNILSLNILSSGYIHPAQDDRQFLDSDIPRTFYQFEAAWDSSMHNSLLLNRVTPYREKIYMTLSAYIEMENCTQPAVITKDFCMVFYSRDAKLPASRSIRNLFGSGSLRASERDSHPGLGMQRRRRRVLDTSVAYVRGEENLAGWRPRSDSLILDHQWELEKLSLLQEVEKTRHYLLLREKLETTQRPVPEAPSPAFSEDSEPHGSSSASSPLSTEGRPSPLEAPNERQRELAVKCLRLLTHTFNREYTHSHVCVSASESKLSEMSVTLLRDPSMSPLGAATLTPSSTCPSLVEGRYGATDLRTPQPCSRPASPEPELLPEADSKKLPSPARATETDKEPQRLLVPDIQEIRVSPIVSKKGYLHFLEPHTSGWARRFVVVRRPYAYMYNSDKDAVERFVLNLATAQVEYSEDQQAMLKTPNTFAVCTEHRGILLQAASDKDMHDWLYAFNPLLAGTIRSKLSRRRSAQMRV</sequence>
<dbReference type="SMART" id="SM00129">
    <property type="entry name" value="KISc"/>
    <property type="match status" value="1"/>
</dbReference>
<evidence type="ECO:0000259" key="23">
    <source>
        <dbReference type="PROSITE" id="PS50067"/>
    </source>
</evidence>
<evidence type="ECO:0000313" key="24">
    <source>
        <dbReference type="Ensembl" id="ENSCANP00000012711.1"/>
    </source>
</evidence>
<protein>
    <recommendedName>
        <fullName evidence="17">plus-end-directed kinesin ATPase</fullName>
        <ecNumber evidence="17">5.6.1.3</ecNumber>
    </recommendedName>
</protein>
<keyword evidence="6 18" id="KW-0547">Nucleotide-binding</keyword>
<feature type="domain" description="FHA" evidence="22">
    <location>
        <begin position="523"/>
        <end position="579"/>
    </location>
</feature>
<dbReference type="InterPro" id="IPR000253">
    <property type="entry name" value="FHA_dom"/>
</dbReference>
<dbReference type="Pfam" id="PF16183">
    <property type="entry name" value="Kinesin_assoc"/>
    <property type="match status" value="1"/>
</dbReference>
<keyword evidence="8" id="KW-0770">Synapse</keyword>
<evidence type="ECO:0000259" key="22">
    <source>
        <dbReference type="PROSITE" id="PS50006"/>
    </source>
</evidence>
<dbReference type="GO" id="GO:0008574">
    <property type="term" value="F:plus-end-directed microtubule motor activity"/>
    <property type="evidence" value="ECO:0007669"/>
    <property type="project" value="UniProtKB-EC"/>
</dbReference>
<dbReference type="FunFam" id="2.60.200.20:FF:000001">
    <property type="entry name" value="Kinesin family member 1B"/>
    <property type="match status" value="1"/>
</dbReference>
<dbReference type="GO" id="GO:0010970">
    <property type="term" value="P:transport along microtubule"/>
    <property type="evidence" value="ECO:0007669"/>
    <property type="project" value="UniProtKB-ARBA"/>
</dbReference>
<dbReference type="InterPro" id="IPR049779">
    <property type="entry name" value="FHA_KIF1A"/>
</dbReference>
<dbReference type="Pfam" id="PF00169">
    <property type="entry name" value="PH"/>
    <property type="match status" value="1"/>
</dbReference>
<dbReference type="Gene3D" id="6.10.250.2520">
    <property type="match status" value="1"/>
</dbReference>
<evidence type="ECO:0000256" key="18">
    <source>
        <dbReference type="PROSITE-ProRule" id="PRU00283"/>
    </source>
</evidence>
<dbReference type="GO" id="GO:0045202">
    <property type="term" value="C:synapse"/>
    <property type="evidence" value="ECO:0007669"/>
    <property type="project" value="UniProtKB-SubCell"/>
</dbReference>
<keyword evidence="4" id="KW-0597">Phosphoprotein</keyword>
<feature type="domain" description="PH" evidence="21">
    <location>
        <begin position="1577"/>
        <end position="1675"/>
    </location>
</feature>
<evidence type="ECO:0000256" key="16">
    <source>
        <dbReference type="ARBA" id="ARBA00050273"/>
    </source>
</evidence>
<keyword evidence="5" id="KW-0493">Microtubule</keyword>
<dbReference type="InterPro" id="IPR032405">
    <property type="entry name" value="Kinesin_assoc"/>
</dbReference>
<evidence type="ECO:0000256" key="2">
    <source>
        <dbReference type="ARBA" id="ARBA00004250"/>
    </source>
</evidence>
<dbReference type="CDD" id="cd22726">
    <property type="entry name" value="FHA_KIF1A"/>
    <property type="match status" value="1"/>
</dbReference>
<feature type="region of interest" description="Disordered" evidence="20">
    <location>
        <begin position="1406"/>
        <end position="1448"/>
    </location>
</feature>
<proteinExistence type="inferred from homology"/>
<evidence type="ECO:0000256" key="5">
    <source>
        <dbReference type="ARBA" id="ARBA00022701"/>
    </source>
</evidence>
<dbReference type="InterPro" id="IPR001849">
    <property type="entry name" value="PH_domain"/>
</dbReference>
<dbReference type="Pfam" id="PF00225">
    <property type="entry name" value="Kinesin"/>
    <property type="match status" value="1"/>
</dbReference>
<dbReference type="InterPro" id="IPR049780">
    <property type="entry name" value="PH_KIFIA_KIFIB"/>
</dbReference>
<dbReference type="PROSITE" id="PS00411">
    <property type="entry name" value="KINESIN_MOTOR_1"/>
    <property type="match status" value="1"/>
</dbReference>
<evidence type="ECO:0000259" key="21">
    <source>
        <dbReference type="PROSITE" id="PS50003"/>
    </source>
</evidence>
<dbReference type="PRINTS" id="PR00380">
    <property type="entry name" value="KINESINHEAVY"/>
</dbReference>
<feature type="domain" description="Kinesin motor" evidence="23">
    <location>
        <begin position="5"/>
        <end position="352"/>
    </location>
</feature>
<evidence type="ECO:0000256" key="11">
    <source>
        <dbReference type="ARBA" id="ARBA00023175"/>
    </source>
</evidence>
<dbReference type="SUPFAM" id="SSF52540">
    <property type="entry name" value="P-loop containing nucleoside triphosphate hydrolases"/>
    <property type="match status" value="1"/>
</dbReference>
<keyword evidence="13" id="KW-0413">Isomerase</keyword>
<dbReference type="PROSITE" id="PS50006">
    <property type="entry name" value="FHA_DOMAIN"/>
    <property type="match status" value="1"/>
</dbReference>
<dbReference type="SUPFAM" id="SSF50729">
    <property type="entry name" value="PH domain-like"/>
    <property type="match status" value="1"/>
</dbReference>
<dbReference type="Ensembl" id="ENSCANT00000035621.1">
    <property type="protein sequence ID" value="ENSCANP00000012711.1"/>
    <property type="gene ID" value="ENSCANG00000028661.1"/>
</dbReference>
<keyword evidence="10" id="KW-0472">Membrane</keyword>
<organism evidence="24 25">
    <name type="scientific">Colobus angolensis palliatus</name>
    <name type="common">Peters' Angolan colobus</name>
    <dbReference type="NCBI Taxonomy" id="336983"/>
    <lineage>
        <taxon>Eukaryota</taxon>
        <taxon>Metazoa</taxon>
        <taxon>Chordata</taxon>
        <taxon>Craniata</taxon>
        <taxon>Vertebrata</taxon>
        <taxon>Euteleostomi</taxon>
        <taxon>Mammalia</taxon>
        <taxon>Eutheria</taxon>
        <taxon>Euarchontoglires</taxon>
        <taxon>Primates</taxon>
        <taxon>Haplorrhini</taxon>
        <taxon>Catarrhini</taxon>
        <taxon>Cercopithecidae</taxon>
        <taxon>Colobinae</taxon>
        <taxon>Colobus</taxon>
    </lineage>
</organism>
<dbReference type="PANTHER" id="PTHR47117:SF2">
    <property type="entry name" value="KINESIN-LIKE PROTEIN KIF1A ISOFORM X1"/>
    <property type="match status" value="1"/>
</dbReference>
<dbReference type="FunFam" id="2.30.29.30:FF:000023">
    <property type="entry name" value="Kinesin family member 1B"/>
    <property type="match status" value="1"/>
</dbReference>
<keyword evidence="14" id="KW-0968">Cytoplasmic vesicle</keyword>
<evidence type="ECO:0000256" key="6">
    <source>
        <dbReference type="ARBA" id="ARBA00022741"/>
    </source>
</evidence>
<feature type="coiled-coil region" evidence="19">
    <location>
        <begin position="437"/>
        <end position="464"/>
    </location>
</feature>
<evidence type="ECO:0000256" key="19">
    <source>
        <dbReference type="SAM" id="Coils"/>
    </source>
</evidence>
<keyword evidence="3" id="KW-0963">Cytoplasm</keyword>
<evidence type="ECO:0000256" key="9">
    <source>
        <dbReference type="ARBA" id="ARBA00023054"/>
    </source>
</evidence>
<evidence type="ECO:0000256" key="8">
    <source>
        <dbReference type="ARBA" id="ARBA00023018"/>
    </source>
</evidence>
<keyword evidence="7 18" id="KW-0067">ATP-binding</keyword>
<dbReference type="FunFam" id="3.40.850.10:FF:000004">
    <property type="entry name" value="Kinesin-like protein isoform 2"/>
    <property type="match status" value="1"/>
</dbReference>
<feature type="coiled-coil region" evidence="19">
    <location>
        <begin position="635"/>
        <end position="669"/>
    </location>
</feature>
<keyword evidence="11 18" id="KW-0505">Motor protein</keyword>
<keyword evidence="9 19" id="KW-0175">Coiled coil</keyword>
<name>A0A2K5I825_COLAP</name>
<dbReference type="Proteomes" id="UP000233080">
    <property type="component" value="Unassembled WGS sequence"/>
</dbReference>
<dbReference type="InterPro" id="IPR027417">
    <property type="entry name" value="P-loop_NTPase"/>
</dbReference>
<dbReference type="PANTHER" id="PTHR47117">
    <property type="entry name" value="STAR-RELATED LIPID TRANSFER PROTEIN 9"/>
    <property type="match status" value="1"/>
</dbReference>
<evidence type="ECO:0000256" key="17">
    <source>
        <dbReference type="ARBA" id="ARBA00066390"/>
    </source>
</evidence>
<keyword evidence="12" id="KW-0206">Cytoskeleton</keyword>
<evidence type="ECO:0000256" key="12">
    <source>
        <dbReference type="ARBA" id="ARBA00023212"/>
    </source>
</evidence>
<evidence type="ECO:0000256" key="1">
    <source>
        <dbReference type="ARBA" id="ARBA00004245"/>
    </source>
</evidence>
<dbReference type="SUPFAM" id="SSF49879">
    <property type="entry name" value="SMAD/FHA domain"/>
    <property type="match status" value="1"/>
</dbReference>
<dbReference type="PROSITE" id="PS50067">
    <property type="entry name" value="KINESIN_MOTOR_2"/>
    <property type="match status" value="1"/>
</dbReference>
<dbReference type="SMART" id="SM00240">
    <property type="entry name" value="FHA"/>
    <property type="match status" value="1"/>
</dbReference>
<dbReference type="Pfam" id="PF12423">
    <property type="entry name" value="KIF1B"/>
    <property type="match status" value="1"/>
</dbReference>
<dbReference type="PROSITE" id="PS50003">
    <property type="entry name" value="PH_DOMAIN"/>
    <property type="match status" value="1"/>
</dbReference>
<evidence type="ECO:0000256" key="13">
    <source>
        <dbReference type="ARBA" id="ARBA00023235"/>
    </source>
</evidence>
<dbReference type="Pfam" id="PF00498">
    <property type="entry name" value="FHA"/>
    <property type="match status" value="1"/>
</dbReference>
<dbReference type="SMART" id="SM00233">
    <property type="entry name" value="PH"/>
    <property type="match status" value="1"/>
</dbReference>
<evidence type="ECO:0000256" key="15">
    <source>
        <dbReference type="ARBA" id="ARBA00034103"/>
    </source>
</evidence>
<reference evidence="24" key="2">
    <citation type="submission" date="2025-09" db="UniProtKB">
        <authorList>
            <consortium name="Ensembl"/>
        </authorList>
    </citation>
    <scope>IDENTIFICATION</scope>
</reference>
<dbReference type="InterPro" id="IPR011993">
    <property type="entry name" value="PH-like_dom_sf"/>
</dbReference>
<dbReference type="GO" id="GO:0030658">
    <property type="term" value="C:transport vesicle membrane"/>
    <property type="evidence" value="ECO:0007669"/>
    <property type="project" value="UniProtKB-SubCell"/>
</dbReference>
<dbReference type="Gene3D" id="2.60.200.20">
    <property type="match status" value="1"/>
</dbReference>
<evidence type="ECO:0000256" key="4">
    <source>
        <dbReference type="ARBA" id="ARBA00022553"/>
    </source>
</evidence>
<evidence type="ECO:0000256" key="10">
    <source>
        <dbReference type="ARBA" id="ARBA00023136"/>
    </source>
</evidence>
<dbReference type="GO" id="GO:0005524">
    <property type="term" value="F:ATP binding"/>
    <property type="evidence" value="ECO:0007669"/>
    <property type="project" value="UniProtKB-UniRule"/>
</dbReference>
<evidence type="ECO:0000256" key="3">
    <source>
        <dbReference type="ARBA" id="ARBA00022490"/>
    </source>
</evidence>
<evidence type="ECO:0000256" key="7">
    <source>
        <dbReference type="ARBA" id="ARBA00022840"/>
    </source>
</evidence>
<evidence type="ECO:0000256" key="20">
    <source>
        <dbReference type="SAM" id="MobiDB-lite"/>
    </source>
</evidence>
<feature type="compositionally biased region" description="Low complexity" evidence="20">
    <location>
        <begin position="1425"/>
        <end position="1435"/>
    </location>
</feature>
<feature type="region of interest" description="Disordered" evidence="20">
    <location>
        <begin position="1520"/>
        <end position="1562"/>
    </location>
</feature>
<comment type="similarity">
    <text evidence="18">Belongs to the TRAFAC class myosin-kinesin ATPase superfamily. Kinesin family.</text>
</comment>
<dbReference type="GO" id="GO:0005874">
    <property type="term" value="C:microtubule"/>
    <property type="evidence" value="ECO:0007669"/>
    <property type="project" value="UniProtKB-KW"/>
</dbReference>
<dbReference type="Pfam" id="PF12473">
    <property type="entry name" value="DUF3694"/>
    <property type="match status" value="1"/>
</dbReference>
<dbReference type="Gene3D" id="3.40.850.10">
    <property type="entry name" value="Kinesin motor domain"/>
    <property type="match status" value="1"/>
</dbReference>
<dbReference type="GO" id="GO:0008017">
    <property type="term" value="F:microtubule binding"/>
    <property type="evidence" value="ECO:0007669"/>
    <property type="project" value="InterPro"/>
</dbReference>